<dbReference type="AlphaFoldDB" id="A0A1B8GZ88"/>
<dbReference type="InterPro" id="IPR036271">
    <property type="entry name" value="Tet_transcr_reg_TetR-rel_C_sf"/>
</dbReference>
<evidence type="ECO:0000256" key="1">
    <source>
        <dbReference type="ARBA" id="ARBA00023015"/>
    </source>
</evidence>
<dbReference type="Gene3D" id="1.10.10.60">
    <property type="entry name" value="Homeodomain-like"/>
    <property type="match status" value="1"/>
</dbReference>
<organism evidence="6 7">
    <name type="scientific">Morganella psychrotolerans</name>
    <dbReference type="NCBI Taxonomy" id="368603"/>
    <lineage>
        <taxon>Bacteria</taxon>
        <taxon>Pseudomonadati</taxon>
        <taxon>Pseudomonadota</taxon>
        <taxon>Gammaproteobacteria</taxon>
        <taxon>Enterobacterales</taxon>
        <taxon>Morganellaceae</taxon>
        <taxon>Morganella</taxon>
    </lineage>
</organism>
<dbReference type="SUPFAM" id="SSF46689">
    <property type="entry name" value="Homeodomain-like"/>
    <property type="match status" value="1"/>
</dbReference>
<proteinExistence type="predicted"/>
<comment type="caution">
    <text evidence="6">The sequence shown here is derived from an EMBL/GenBank/DDBJ whole genome shotgun (WGS) entry which is preliminary data.</text>
</comment>
<dbReference type="PROSITE" id="PS01081">
    <property type="entry name" value="HTH_TETR_1"/>
    <property type="match status" value="1"/>
</dbReference>
<protein>
    <submittedName>
        <fullName evidence="6">TetR family transcriptional regulator</fullName>
    </submittedName>
</protein>
<dbReference type="Pfam" id="PF00440">
    <property type="entry name" value="TetR_N"/>
    <property type="match status" value="1"/>
</dbReference>
<dbReference type="EMBL" id="LZEX01000046">
    <property type="protein sequence ID" value="OBU02123.1"/>
    <property type="molecule type" value="Genomic_DNA"/>
</dbReference>
<keyword evidence="3" id="KW-0804">Transcription</keyword>
<evidence type="ECO:0000256" key="4">
    <source>
        <dbReference type="PROSITE-ProRule" id="PRU00335"/>
    </source>
</evidence>
<dbReference type="InterPro" id="IPR001647">
    <property type="entry name" value="HTH_TetR"/>
</dbReference>
<dbReference type="InterPro" id="IPR023772">
    <property type="entry name" value="DNA-bd_HTH_TetR-type_CS"/>
</dbReference>
<accession>A0A1B8GZ88</accession>
<dbReference type="SUPFAM" id="SSF48498">
    <property type="entry name" value="Tetracyclin repressor-like, C-terminal domain"/>
    <property type="match status" value="1"/>
</dbReference>
<sequence>MAGRPREFDREEALRKAKQVFWQRGYEGTSISDLVSVLGIASARIYAAFGSKENLFREAVALYLSEEGAFADAAMQEPDTRQAIKQLLVRAVETYTRENQPRGCMVVLSLTNYASDNEALMTWLANSRRERTDGIIKRIGQGVQSGDVPATTDAQALGDYVATLLHGISIQARDGVSRVRLLAMTDIAMHTFNVMTAPPGGSS</sequence>
<evidence type="ECO:0000259" key="5">
    <source>
        <dbReference type="PROSITE" id="PS50977"/>
    </source>
</evidence>
<name>A0A1B8GZ88_9GAMM</name>
<gene>
    <name evidence="6" type="ORF">AYY17_14055</name>
</gene>
<reference evidence="6 7" key="1">
    <citation type="submission" date="2016-06" db="EMBL/GenBank/DDBJ databases">
        <authorList>
            <person name="Kjaerup R.B."/>
            <person name="Dalgaard T.S."/>
            <person name="Juul-Madsen H.R."/>
        </authorList>
    </citation>
    <scope>NUCLEOTIDE SEQUENCE [LARGE SCALE GENOMIC DNA]</scope>
    <source>
        <strain evidence="6 7">GCSL-Mp3</strain>
    </source>
</reference>
<dbReference type="PANTHER" id="PTHR47506:SF1">
    <property type="entry name" value="HTH-TYPE TRANSCRIPTIONAL REGULATOR YJDC"/>
    <property type="match status" value="1"/>
</dbReference>
<dbReference type="PROSITE" id="PS50977">
    <property type="entry name" value="HTH_TETR_2"/>
    <property type="match status" value="1"/>
</dbReference>
<evidence type="ECO:0000313" key="7">
    <source>
        <dbReference type="Proteomes" id="UP000092247"/>
    </source>
</evidence>
<keyword evidence="1" id="KW-0805">Transcription regulation</keyword>
<dbReference type="RefSeq" id="WP_067427158.1">
    <property type="nucleotide sequence ID" value="NZ_LZEX01000046.1"/>
</dbReference>
<feature type="domain" description="HTH tetR-type" evidence="5">
    <location>
        <begin position="7"/>
        <end position="67"/>
    </location>
</feature>
<feature type="DNA-binding region" description="H-T-H motif" evidence="4">
    <location>
        <begin position="30"/>
        <end position="49"/>
    </location>
</feature>
<dbReference type="Gene3D" id="1.10.357.10">
    <property type="entry name" value="Tetracycline Repressor, domain 2"/>
    <property type="match status" value="1"/>
</dbReference>
<dbReference type="Proteomes" id="UP000092247">
    <property type="component" value="Unassembled WGS sequence"/>
</dbReference>
<dbReference type="InterPro" id="IPR009057">
    <property type="entry name" value="Homeodomain-like_sf"/>
</dbReference>
<evidence type="ECO:0000256" key="2">
    <source>
        <dbReference type="ARBA" id="ARBA00023125"/>
    </source>
</evidence>
<keyword evidence="2 4" id="KW-0238">DNA-binding</keyword>
<evidence type="ECO:0000256" key="3">
    <source>
        <dbReference type="ARBA" id="ARBA00023163"/>
    </source>
</evidence>
<dbReference type="PANTHER" id="PTHR47506">
    <property type="entry name" value="TRANSCRIPTIONAL REGULATORY PROTEIN"/>
    <property type="match status" value="1"/>
</dbReference>
<dbReference type="STRING" id="368603.AYY16_00890"/>
<dbReference type="GO" id="GO:0003677">
    <property type="term" value="F:DNA binding"/>
    <property type="evidence" value="ECO:0007669"/>
    <property type="project" value="UniProtKB-UniRule"/>
</dbReference>
<evidence type="ECO:0000313" key="6">
    <source>
        <dbReference type="EMBL" id="OBU02123.1"/>
    </source>
</evidence>